<dbReference type="InterPro" id="IPR017853">
    <property type="entry name" value="GH"/>
</dbReference>
<protein>
    <recommendedName>
        <fullName evidence="2">Glycoside hydrolase family 2 catalytic domain-containing protein</fullName>
    </recommendedName>
</protein>
<evidence type="ECO:0000259" key="2">
    <source>
        <dbReference type="Pfam" id="PF02836"/>
    </source>
</evidence>
<organism evidence="3 4">
    <name type="scientific">Puniceicoccus vermicola</name>
    <dbReference type="NCBI Taxonomy" id="388746"/>
    <lineage>
        <taxon>Bacteria</taxon>
        <taxon>Pseudomonadati</taxon>
        <taxon>Verrucomicrobiota</taxon>
        <taxon>Opitutia</taxon>
        <taxon>Puniceicoccales</taxon>
        <taxon>Puniceicoccaceae</taxon>
        <taxon>Puniceicoccus</taxon>
    </lineage>
</organism>
<dbReference type="PROSITE" id="PS00608">
    <property type="entry name" value="GLYCOSYL_HYDROL_F2_2"/>
    <property type="match status" value="1"/>
</dbReference>
<evidence type="ECO:0000313" key="4">
    <source>
        <dbReference type="Proteomes" id="UP000525652"/>
    </source>
</evidence>
<dbReference type="Proteomes" id="UP000525652">
    <property type="component" value="Unassembled WGS sequence"/>
</dbReference>
<dbReference type="PANTHER" id="PTHR10066">
    <property type="entry name" value="BETA-GLUCURONIDASE"/>
    <property type="match status" value="1"/>
</dbReference>
<evidence type="ECO:0000256" key="1">
    <source>
        <dbReference type="ARBA" id="ARBA00007401"/>
    </source>
</evidence>
<dbReference type="InterPro" id="IPR006103">
    <property type="entry name" value="Glyco_hydro_2_cat"/>
</dbReference>
<gene>
    <name evidence="3" type="ORF">H5P30_13495</name>
</gene>
<dbReference type="Gene3D" id="3.20.20.80">
    <property type="entry name" value="Glycosidases"/>
    <property type="match status" value="1"/>
</dbReference>
<accession>A0A7X1E591</accession>
<dbReference type="EMBL" id="JACHVA010000101">
    <property type="protein sequence ID" value="MBC2602793.1"/>
    <property type="molecule type" value="Genomic_DNA"/>
</dbReference>
<feature type="domain" description="Glycoside hydrolase family 2 catalytic" evidence="2">
    <location>
        <begin position="17"/>
        <end position="161"/>
    </location>
</feature>
<comment type="caution">
    <text evidence="3">The sequence shown here is derived from an EMBL/GenBank/DDBJ whole genome shotgun (WGS) entry which is preliminary data.</text>
</comment>
<dbReference type="InterPro" id="IPR023232">
    <property type="entry name" value="Glyco_hydro_2_AS"/>
</dbReference>
<dbReference type="GO" id="GO:0019391">
    <property type="term" value="P:glucuronoside catabolic process"/>
    <property type="evidence" value="ECO:0007669"/>
    <property type="project" value="TreeGrafter"/>
</dbReference>
<dbReference type="GO" id="GO:0005975">
    <property type="term" value="P:carbohydrate metabolic process"/>
    <property type="evidence" value="ECO:0007669"/>
    <property type="project" value="InterPro"/>
</dbReference>
<comment type="similarity">
    <text evidence="1">Belongs to the glycosyl hydrolase 2 family.</text>
</comment>
<keyword evidence="4" id="KW-1185">Reference proteome</keyword>
<evidence type="ECO:0000313" key="3">
    <source>
        <dbReference type="EMBL" id="MBC2602793.1"/>
    </source>
</evidence>
<proteinExistence type="inferred from homology"/>
<dbReference type="GO" id="GO:0030246">
    <property type="term" value="F:carbohydrate binding"/>
    <property type="evidence" value="ECO:0007669"/>
    <property type="project" value="TreeGrafter"/>
</dbReference>
<dbReference type="SUPFAM" id="SSF51445">
    <property type="entry name" value="(Trans)glycosidases"/>
    <property type="match status" value="1"/>
</dbReference>
<sequence length="166" mass="19086">MIGNAYSEQGFLIISEAPEVSINFDYVTEQTLKAHQKVLTELIERDRNYPSVIMWSVANEATTNREDSIPYFKSLSELVRSMDSTRPVIMVTCKAENDLVMDFFDVVRVNLYPGWYHLPGQVSKAQDDLRETLEKMYAKFKKPIFITEFGANTIPGRHALPGERWS</sequence>
<reference evidence="3 4" key="1">
    <citation type="submission" date="2020-07" db="EMBL/GenBank/DDBJ databases">
        <authorList>
            <person name="Feng X."/>
        </authorList>
    </citation>
    <scope>NUCLEOTIDE SEQUENCE [LARGE SCALE GENOMIC DNA]</scope>
    <source>
        <strain evidence="3 4">JCM14086</strain>
    </source>
</reference>
<name>A0A7X1E591_9BACT</name>
<dbReference type="Pfam" id="PF02836">
    <property type="entry name" value="Glyco_hydro_2_C"/>
    <property type="match status" value="1"/>
</dbReference>
<dbReference type="PANTHER" id="PTHR10066:SF67">
    <property type="entry name" value="BETA-GLUCURONIDASE"/>
    <property type="match status" value="1"/>
</dbReference>
<dbReference type="AlphaFoldDB" id="A0A7X1E591"/>
<dbReference type="GO" id="GO:0004566">
    <property type="term" value="F:beta-glucuronidase activity"/>
    <property type="evidence" value="ECO:0007669"/>
    <property type="project" value="TreeGrafter"/>
</dbReference>